<dbReference type="VEuPathDB" id="TrichDB:TVAG_295270"/>
<dbReference type="RefSeq" id="XP_001579861.1">
    <property type="nucleotide sequence ID" value="XM_001579811.1"/>
</dbReference>
<evidence type="ECO:0000256" key="4">
    <source>
        <dbReference type="SAM" id="Coils"/>
    </source>
</evidence>
<reference evidence="5" key="1">
    <citation type="submission" date="2006-10" db="EMBL/GenBank/DDBJ databases">
        <authorList>
            <person name="Amadeo P."/>
            <person name="Zhao Q."/>
            <person name="Wortman J."/>
            <person name="Fraser-Liggett C."/>
            <person name="Carlton J."/>
        </authorList>
    </citation>
    <scope>NUCLEOTIDE SEQUENCE</scope>
    <source>
        <strain evidence="5">G3</strain>
    </source>
</reference>
<organism evidence="5 6">
    <name type="scientific">Trichomonas vaginalis (strain ATCC PRA-98 / G3)</name>
    <dbReference type="NCBI Taxonomy" id="412133"/>
    <lineage>
        <taxon>Eukaryota</taxon>
        <taxon>Metamonada</taxon>
        <taxon>Parabasalia</taxon>
        <taxon>Trichomonadida</taxon>
        <taxon>Trichomonadidae</taxon>
        <taxon>Trichomonas</taxon>
    </lineage>
</organism>
<evidence type="ECO:0000256" key="3">
    <source>
        <dbReference type="PROSITE-ProRule" id="PRU00023"/>
    </source>
</evidence>
<dbReference type="eggNOG" id="KOG4177">
    <property type="taxonomic scope" value="Eukaryota"/>
</dbReference>
<keyword evidence="6" id="KW-1185">Reference proteome</keyword>
<keyword evidence="4" id="KW-0175">Coiled coil</keyword>
<dbReference type="SMR" id="A2DL84"/>
<gene>
    <name evidence="5" type="ORF">TVAG_295270</name>
</gene>
<evidence type="ECO:0000256" key="1">
    <source>
        <dbReference type="ARBA" id="ARBA00022737"/>
    </source>
</evidence>
<dbReference type="VEuPathDB" id="TrichDB:TVAGG3_0273060"/>
<reference evidence="5" key="2">
    <citation type="journal article" date="2007" name="Science">
        <title>Draft genome sequence of the sexually transmitted pathogen Trichomonas vaginalis.</title>
        <authorList>
            <person name="Carlton J.M."/>
            <person name="Hirt R.P."/>
            <person name="Silva J.C."/>
            <person name="Delcher A.L."/>
            <person name="Schatz M."/>
            <person name="Zhao Q."/>
            <person name="Wortman J.R."/>
            <person name="Bidwell S.L."/>
            <person name="Alsmark U.C.M."/>
            <person name="Besteiro S."/>
            <person name="Sicheritz-Ponten T."/>
            <person name="Noel C.J."/>
            <person name="Dacks J.B."/>
            <person name="Foster P.G."/>
            <person name="Simillion C."/>
            <person name="Van de Peer Y."/>
            <person name="Miranda-Saavedra D."/>
            <person name="Barton G.J."/>
            <person name="Westrop G.D."/>
            <person name="Mueller S."/>
            <person name="Dessi D."/>
            <person name="Fiori P.L."/>
            <person name="Ren Q."/>
            <person name="Paulsen I."/>
            <person name="Zhang H."/>
            <person name="Bastida-Corcuera F.D."/>
            <person name="Simoes-Barbosa A."/>
            <person name="Brown M.T."/>
            <person name="Hayes R.D."/>
            <person name="Mukherjee M."/>
            <person name="Okumura C.Y."/>
            <person name="Schneider R."/>
            <person name="Smith A.J."/>
            <person name="Vanacova S."/>
            <person name="Villalvazo M."/>
            <person name="Haas B.J."/>
            <person name="Pertea M."/>
            <person name="Feldblyum T.V."/>
            <person name="Utterback T.R."/>
            <person name="Shu C.L."/>
            <person name="Osoegawa K."/>
            <person name="de Jong P.J."/>
            <person name="Hrdy I."/>
            <person name="Horvathova L."/>
            <person name="Zubacova Z."/>
            <person name="Dolezal P."/>
            <person name="Malik S.B."/>
            <person name="Logsdon J.M. Jr."/>
            <person name="Henze K."/>
            <person name="Gupta A."/>
            <person name="Wang C.C."/>
            <person name="Dunne R.L."/>
            <person name="Upcroft J.A."/>
            <person name="Upcroft P."/>
            <person name="White O."/>
            <person name="Salzberg S.L."/>
            <person name="Tang P."/>
            <person name="Chiu C.-H."/>
            <person name="Lee Y.-S."/>
            <person name="Embley T.M."/>
            <person name="Coombs G.H."/>
            <person name="Mottram J.C."/>
            <person name="Tachezy J."/>
            <person name="Fraser-Liggett C.M."/>
            <person name="Johnson P.J."/>
        </authorList>
    </citation>
    <scope>NUCLEOTIDE SEQUENCE [LARGE SCALE GENOMIC DNA]</scope>
    <source>
        <strain evidence="5">G3</strain>
    </source>
</reference>
<dbReference type="PROSITE" id="PS50297">
    <property type="entry name" value="ANK_REP_REGION"/>
    <property type="match status" value="4"/>
</dbReference>
<keyword evidence="2 3" id="KW-0040">ANK repeat</keyword>
<evidence type="ECO:0000256" key="2">
    <source>
        <dbReference type="ARBA" id="ARBA00023043"/>
    </source>
</evidence>
<proteinExistence type="predicted"/>
<dbReference type="Pfam" id="PF12796">
    <property type="entry name" value="Ank_2"/>
    <property type="match status" value="1"/>
</dbReference>
<evidence type="ECO:0000313" key="6">
    <source>
        <dbReference type="Proteomes" id="UP000001542"/>
    </source>
</evidence>
<protein>
    <submittedName>
        <fullName evidence="5">Uncharacterized protein</fullName>
    </submittedName>
</protein>
<dbReference type="PANTHER" id="PTHR24188:SF29">
    <property type="entry name" value="GH09064P"/>
    <property type="match status" value="1"/>
</dbReference>
<feature type="repeat" description="ANK" evidence="3">
    <location>
        <begin position="167"/>
        <end position="199"/>
    </location>
</feature>
<keyword evidence="1" id="KW-0677">Repeat</keyword>
<dbReference type="PRINTS" id="PR01415">
    <property type="entry name" value="ANKYRIN"/>
</dbReference>
<dbReference type="Pfam" id="PF13857">
    <property type="entry name" value="Ank_5"/>
    <property type="match status" value="1"/>
</dbReference>
<dbReference type="Gene3D" id="1.25.40.20">
    <property type="entry name" value="Ankyrin repeat-containing domain"/>
    <property type="match status" value="1"/>
</dbReference>
<feature type="repeat" description="ANK" evidence="3">
    <location>
        <begin position="266"/>
        <end position="298"/>
    </location>
</feature>
<dbReference type="PROSITE" id="PS50088">
    <property type="entry name" value="ANK_REPEAT"/>
    <property type="match status" value="4"/>
</dbReference>
<dbReference type="InterPro" id="IPR002110">
    <property type="entry name" value="Ankyrin_rpt"/>
</dbReference>
<dbReference type="AlphaFoldDB" id="A2DL84"/>
<feature type="coiled-coil region" evidence="4">
    <location>
        <begin position="94"/>
        <end position="131"/>
    </location>
</feature>
<dbReference type="InParanoid" id="A2DL84"/>
<dbReference type="OrthoDB" id="5406014at2759"/>
<accession>A2DL84</accession>
<dbReference type="InterPro" id="IPR036770">
    <property type="entry name" value="Ankyrin_rpt-contain_sf"/>
</dbReference>
<name>A2DL84_TRIV3</name>
<dbReference type="PANTHER" id="PTHR24188">
    <property type="entry name" value="ANKYRIN REPEAT PROTEIN"/>
    <property type="match status" value="1"/>
</dbReference>
<sequence length="321" mass="36556">MLLPISMNILIMKAFFNTFEREDIKSILEKAQLTHDQYFSLLKQSSSTITFKDLYAYTHSTKISIQSFEEAISVLKSITKYMRFNTLNGIIDFLEQKQEEILNSSETFRKLREELNNKDRLNRVFELEKNNDFEGVYKSLEELANEGKQDIMTKLLGNKIWEMSQESGRNILHVACEKGNLRLVKSFVESGCDLEIKNKRGLTPLICELRSNQLEVVNYLLSVGDDKDAKDKDGWTPLMYASFNGQIDVVKNLLTNGADKEAKNNNGYTPLMLASQCGHLEVVKYLVFNGANINVKANDGKTALKVAKDNVKDYFNSIAGK</sequence>
<dbReference type="SUPFAM" id="SSF48403">
    <property type="entry name" value="Ankyrin repeat"/>
    <property type="match status" value="1"/>
</dbReference>
<dbReference type="SMART" id="SM00248">
    <property type="entry name" value="ANK"/>
    <property type="match status" value="4"/>
</dbReference>
<evidence type="ECO:0000313" key="5">
    <source>
        <dbReference type="EMBL" id="EAY18875.1"/>
    </source>
</evidence>
<feature type="repeat" description="ANK" evidence="3">
    <location>
        <begin position="233"/>
        <end position="265"/>
    </location>
</feature>
<dbReference type="KEGG" id="tva:5464390"/>
<feature type="repeat" description="ANK" evidence="3">
    <location>
        <begin position="200"/>
        <end position="232"/>
    </location>
</feature>
<dbReference type="Proteomes" id="UP000001542">
    <property type="component" value="Unassembled WGS sequence"/>
</dbReference>
<dbReference type="EMBL" id="DS113214">
    <property type="protein sequence ID" value="EAY18875.1"/>
    <property type="molecule type" value="Genomic_DNA"/>
</dbReference>